<protein>
    <submittedName>
        <fullName evidence="1">Uncharacterized protein</fullName>
    </submittedName>
</protein>
<organism evidence="1 2">
    <name type="scientific">Flavobacterium ardleyense</name>
    <dbReference type="NCBI Taxonomy" id="2038737"/>
    <lineage>
        <taxon>Bacteria</taxon>
        <taxon>Pseudomonadati</taxon>
        <taxon>Bacteroidota</taxon>
        <taxon>Flavobacteriia</taxon>
        <taxon>Flavobacteriales</taxon>
        <taxon>Flavobacteriaceae</taxon>
        <taxon>Flavobacterium</taxon>
    </lineage>
</organism>
<dbReference type="EMBL" id="JBHUOL010000004">
    <property type="protein sequence ID" value="MFD2907398.1"/>
    <property type="molecule type" value="Genomic_DNA"/>
</dbReference>
<keyword evidence="2" id="KW-1185">Reference proteome</keyword>
<name>A0ABW5Z5Q7_9FLAO</name>
<dbReference type="Proteomes" id="UP001597549">
    <property type="component" value="Unassembled WGS sequence"/>
</dbReference>
<sequence length="68" mass="7876">MRQENKNSLEYIYSKKQSTIVEFDIESNDDKKLATNIQLISNLKANYPKNPTIAVNLKGEYGSMKMEF</sequence>
<evidence type="ECO:0000313" key="1">
    <source>
        <dbReference type="EMBL" id="MFD2907398.1"/>
    </source>
</evidence>
<gene>
    <name evidence="1" type="ORF">ACFSX9_01490</name>
</gene>
<comment type="caution">
    <text evidence="1">The sequence shown here is derived from an EMBL/GenBank/DDBJ whole genome shotgun (WGS) entry which is preliminary data.</text>
</comment>
<accession>A0ABW5Z5Q7</accession>
<proteinExistence type="predicted"/>
<dbReference type="RefSeq" id="WP_379803501.1">
    <property type="nucleotide sequence ID" value="NZ_JBHUOL010000004.1"/>
</dbReference>
<evidence type="ECO:0000313" key="2">
    <source>
        <dbReference type="Proteomes" id="UP001597549"/>
    </source>
</evidence>
<reference evidence="2" key="1">
    <citation type="journal article" date="2019" name="Int. J. Syst. Evol. Microbiol.">
        <title>The Global Catalogue of Microorganisms (GCM) 10K type strain sequencing project: providing services to taxonomists for standard genome sequencing and annotation.</title>
        <authorList>
            <consortium name="The Broad Institute Genomics Platform"/>
            <consortium name="The Broad Institute Genome Sequencing Center for Infectious Disease"/>
            <person name="Wu L."/>
            <person name="Ma J."/>
        </authorList>
    </citation>
    <scope>NUCLEOTIDE SEQUENCE [LARGE SCALE GENOMIC DNA]</scope>
    <source>
        <strain evidence="2">KCTC 52644</strain>
    </source>
</reference>